<evidence type="ECO:0000313" key="3">
    <source>
        <dbReference type="EMBL" id="SOD56016.1"/>
    </source>
</evidence>
<proteinExistence type="predicted"/>
<evidence type="ECO:0000313" key="4">
    <source>
        <dbReference type="Proteomes" id="UP000219374"/>
    </source>
</evidence>
<dbReference type="Pfam" id="PF19649">
    <property type="entry name" value="DUF6152"/>
    <property type="match status" value="1"/>
</dbReference>
<dbReference type="OrthoDB" id="6896283at2"/>
<feature type="region of interest" description="Disordered" evidence="1">
    <location>
        <begin position="76"/>
        <end position="96"/>
    </location>
</feature>
<evidence type="ECO:0000256" key="2">
    <source>
        <dbReference type="SAM" id="SignalP"/>
    </source>
</evidence>
<protein>
    <recommendedName>
        <fullName evidence="5">DUF5666 domain-containing protein</fullName>
    </recommendedName>
</protein>
<evidence type="ECO:0008006" key="5">
    <source>
        <dbReference type="Google" id="ProtNLM"/>
    </source>
</evidence>
<feature type="signal peptide" evidence="2">
    <location>
        <begin position="1"/>
        <end position="32"/>
    </location>
</feature>
<feature type="compositionally biased region" description="Polar residues" evidence="1">
    <location>
        <begin position="78"/>
        <end position="91"/>
    </location>
</feature>
<dbReference type="InterPro" id="IPR046150">
    <property type="entry name" value="DUF6152"/>
</dbReference>
<keyword evidence="2" id="KW-0732">Signal</keyword>
<dbReference type="Proteomes" id="UP000219374">
    <property type="component" value="Unassembled WGS sequence"/>
</dbReference>
<evidence type="ECO:0000256" key="1">
    <source>
        <dbReference type="SAM" id="MobiDB-lite"/>
    </source>
</evidence>
<accession>A0A286DBI5</accession>
<sequence>MTMKTKATKVNHGLRGMAMGLLLAMVAASALAHHGWSWAEEEQSTLEGKILSVSMAPPHPQLQVEDDDGRRWQIDLGNPSQTERSGFTAKSASAGDRITVLGNRNKEPGKRHMKAVRITIAGRNYDIYPERLAAVP</sequence>
<organism evidence="3 4">
    <name type="scientific">Pseudoxanthomonas wuyuanensis</name>
    <dbReference type="NCBI Taxonomy" id="1073196"/>
    <lineage>
        <taxon>Bacteria</taxon>
        <taxon>Pseudomonadati</taxon>
        <taxon>Pseudomonadota</taxon>
        <taxon>Gammaproteobacteria</taxon>
        <taxon>Lysobacterales</taxon>
        <taxon>Lysobacteraceae</taxon>
        <taxon>Pseudoxanthomonas</taxon>
    </lineage>
</organism>
<dbReference type="RefSeq" id="WP_097123012.1">
    <property type="nucleotide sequence ID" value="NZ_OCND01000008.1"/>
</dbReference>
<dbReference type="EMBL" id="OCND01000008">
    <property type="protein sequence ID" value="SOD56016.1"/>
    <property type="molecule type" value="Genomic_DNA"/>
</dbReference>
<keyword evidence="4" id="KW-1185">Reference proteome</keyword>
<feature type="chain" id="PRO_5013398217" description="DUF5666 domain-containing protein" evidence="2">
    <location>
        <begin position="33"/>
        <end position="136"/>
    </location>
</feature>
<name>A0A286DBI5_9GAMM</name>
<gene>
    <name evidence="3" type="ORF">SAMN06296416_108133</name>
</gene>
<dbReference type="AlphaFoldDB" id="A0A286DBI5"/>
<reference evidence="3 4" key="1">
    <citation type="submission" date="2017-09" db="EMBL/GenBank/DDBJ databases">
        <authorList>
            <person name="Ehlers B."/>
            <person name="Leendertz F.H."/>
        </authorList>
    </citation>
    <scope>NUCLEOTIDE SEQUENCE [LARGE SCALE GENOMIC DNA]</scope>
    <source>
        <strain evidence="3 4">CGMCC 1.10978</strain>
    </source>
</reference>